<comment type="cofactor">
    <cofactor evidence="1">
        <name>FAD</name>
        <dbReference type="ChEBI" id="CHEBI:57692"/>
    </cofactor>
</comment>
<dbReference type="Pfam" id="PF02852">
    <property type="entry name" value="Pyr_redox_dim"/>
    <property type="match status" value="1"/>
</dbReference>
<dbReference type="PANTHER" id="PTHR43429:SF1">
    <property type="entry name" value="NAD(P)H SULFUR OXIDOREDUCTASE (COA-DEPENDENT)"/>
    <property type="match status" value="1"/>
</dbReference>
<protein>
    <submittedName>
        <fullName evidence="8">NADH oxidase</fullName>
        <ecNumber evidence="8">1.6.99.3</ecNumber>
    </submittedName>
</protein>
<dbReference type="PRINTS" id="PR00411">
    <property type="entry name" value="PNDRDTASEI"/>
</dbReference>
<dbReference type="SUPFAM" id="SSF51905">
    <property type="entry name" value="FAD/NAD(P)-binding domain"/>
    <property type="match status" value="1"/>
</dbReference>
<evidence type="ECO:0000256" key="4">
    <source>
        <dbReference type="ARBA" id="ARBA00022827"/>
    </source>
</evidence>
<dbReference type="InterPro" id="IPR001763">
    <property type="entry name" value="Rhodanese-like_dom"/>
</dbReference>
<dbReference type="SUPFAM" id="SSF55424">
    <property type="entry name" value="FAD/NAD-linked reductases, dimerisation (C-terminal) domain"/>
    <property type="match status" value="1"/>
</dbReference>
<name>Q895T9_CLOTE</name>
<evidence type="ECO:0000259" key="7">
    <source>
        <dbReference type="PROSITE" id="PS50206"/>
    </source>
</evidence>
<keyword evidence="5 8" id="KW-0560">Oxidoreductase</keyword>
<dbReference type="Proteomes" id="UP000001412">
    <property type="component" value="Chromosome"/>
</dbReference>
<dbReference type="InterPro" id="IPR004099">
    <property type="entry name" value="Pyr_nucl-diS_OxRdtase_dimer"/>
</dbReference>
<dbReference type="SMART" id="SM00450">
    <property type="entry name" value="RHOD"/>
    <property type="match status" value="1"/>
</dbReference>
<keyword evidence="3" id="KW-0285">Flavoprotein</keyword>
<evidence type="ECO:0000256" key="5">
    <source>
        <dbReference type="ARBA" id="ARBA00023002"/>
    </source>
</evidence>
<dbReference type="SUPFAM" id="SSF52821">
    <property type="entry name" value="Rhodanese/Cell cycle control phosphatase"/>
    <property type="match status" value="1"/>
</dbReference>
<dbReference type="HOGENOM" id="CLU_003291_1_2_9"/>
<dbReference type="Gene3D" id="3.50.50.60">
    <property type="entry name" value="FAD/NAD(P)-binding domain"/>
    <property type="match status" value="2"/>
</dbReference>
<evidence type="ECO:0000256" key="1">
    <source>
        <dbReference type="ARBA" id="ARBA00001974"/>
    </source>
</evidence>
<evidence type="ECO:0000313" key="9">
    <source>
        <dbReference type="Proteomes" id="UP000001412"/>
    </source>
</evidence>
<dbReference type="EC" id="1.6.99.3" evidence="8"/>
<evidence type="ECO:0000256" key="3">
    <source>
        <dbReference type="ARBA" id="ARBA00022630"/>
    </source>
</evidence>
<gene>
    <name evidence="8" type="ordered locus">CTC_01178</name>
</gene>
<dbReference type="Gene3D" id="3.40.250.10">
    <property type="entry name" value="Rhodanese-like domain"/>
    <property type="match status" value="1"/>
</dbReference>
<dbReference type="InterPro" id="IPR016156">
    <property type="entry name" value="FAD/NAD-linked_Rdtase_dimer_sf"/>
</dbReference>
<dbReference type="GO" id="GO:0016491">
    <property type="term" value="F:oxidoreductase activity"/>
    <property type="evidence" value="ECO:0007669"/>
    <property type="project" value="UniProtKB-KW"/>
</dbReference>
<dbReference type="InterPro" id="IPR050260">
    <property type="entry name" value="FAD-bd_OxRdtase"/>
</dbReference>
<dbReference type="AlphaFoldDB" id="Q895T9"/>
<dbReference type="InterPro" id="IPR036188">
    <property type="entry name" value="FAD/NAD-bd_sf"/>
</dbReference>
<dbReference type="CDD" id="cd00158">
    <property type="entry name" value="RHOD"/>
    <property type="match status" value="1"/>
</dbReference>
<proteinExistence type="inferred from homology"/>
<dbReference type="PANTHER" id="PTHR43429">
    <property type="entry name" value="PYRIDINE NUCLEOTIDE-DISULFIDE OXIDOREDUCTASE DOMAIN-CONTAINING"/>
    <property type="match status" value="1"/>
</dbReference>
<evidence type="ECO:0000256" key="6">
    <source>
        <dbReference type="ARBA" id="ARBA00023284"/>
    </source>
</evidence>
<evidence type="ECO:0000313" key="8">
    <source>
        <dbReference type="EMBL" id="AAO35751.1"/>
    </source>
</evidence>
<keyword evidence="6" id="KW-0676">Redox-active center</keyword>
<dbReference type="KEGG" id="ctc:CTC_01178"/>
<keyword evidence="4" id="KW-0274">FAD</keyword>
<dbReference type="Pfam" id="PF00581">
    <property type="entry name" value="Rhodanese"/>
    <property type="match status" value="1"/>
</dbReference>
<dbReference type="Pfam" id="PF07992">
    <property type="entry name" value="Pyr_redox_2"/>
    <property type="match status" value="1"/>
</dbReference>
<dbReference type="InterPro" id="IPR036873">
    <property type="entry name" value="Rhodanese-like_dom_sf"/>
</dbReference>
<comment type="similarity">
    <text evidence="2">Belongs to the class-III pyridine nucleotide-disulfide oxidoreductase family.</text>
</comment>
<dbReference type="EMBL" id="AE015927">
    <property type="protein sequence ID" value="AAO35751.1"/>
    <property type="molecule type" value="Genomic_DNA"/>
</dbReference>
<dbReference type="STRING" id="212717.CTC_01178"/>
<reference evidence="8 9" key="1">
    <citation type="journal article" date="2003" name="Proc. Natl. Acad. Sci. U.S.A.">
        <title>The genome sequence of Clostridium tetani, the causative agent of tetanus disease.</title>
        <authorList>
            <person name="Brueggemann H."/>
            <person name="Baumer S."/>
            <person name="Fricke W.F."/>
            <person name="Wiezer A."/>
            <person name="Liesegang H."/>
            <person name="Decker I."/>
            <person name="Herzberg C."/>
            <person name="Martinez-Arias R."/>
            <person name="Merkl R."/>
            <person name="Henne A."/>
            <person name="Gottschalk G."/>
        </authorList>
    </citation>
    <scope>NUCLEOTIDE SEQUENCE [LARGE SCALE GENOMIC DNA]</scope>
    <source>
        <strain evidence="9">Massachusetts / E88</strain>
    </source>
</reference>
<dbReference type="InterPro" id="IPR023753">
    <property type="entry name" value="FAD/NAD-binding_dom"/>
</dbReference>
<evidence type="ECO:0000256" key="2">
    <source>
        <dbReference type="ARBA" id="ARBA00009130"/>
    </source>
</evidence>
<dbReference type="PRINTS" id="PR00368">
    <property type="entry name" value="FADPNR"/>
</dbReference>
<keyword evidence="9" id="KW-1185">Reference proteome</keyword>
<sequence>MEGYAMSKKYLIVGGVAGGASTAARLRRLSEEDEIIMFERGPHVSFSNCCLPYHLAGLIKTANQLVLMSPEQFKKQYNIEARVNSEVIDIDRAKKEITIKDTLTGKEYTENYDKLILSPGAKPIVPPIKGIEDINLFTVRNVIDIDKLNKFVSTMKTKNATVVGGGFIGIEVAENLKEAGFNVTLVEAMPQVMKIFDYDMVQILHKELHDKGINLIVNDKVASFEKDTVVLESGKRVEAEAVVMAIGVTPETDLAVKAGLELGELGGIKVDQNYRTKDEDVYAVGDAIEVYHALTGKMTKLPLAGPAQKQAREVADHIHGRLVPNTGYIGSSVVKCFEYNGASTGLNEGMIKALNLDIQYETVKVIPGDKVGLMPGCEPLHFKLLFEIPTGKILGAQAIGRGNVDKRVDVIATAIKFGATINDLRDLEFCYAPPFGTAKDVVNFAGYVGSNLLHDEFKQVHEYDVRDLVESGACIIDVREKHEYELSHIIGAKNIPLSEIRDRVAEIPKDQPVYLHCRSAQRSYNAAKALKHLGFDNIYNVSGGFMGISFYEYFNDQTTGREKIVTDYNFL</sequence>
<dbReference type="PROSITE" id="PS50206">
    <property type="entry name" value="RHODANESE_3"/>
    <property type="match status" value="1"/>
</dbReference>
<accession>Q895T9</accession>
<organism evidence="8 9">
    <name type="scientific">Clostridium tetani (strain Massachusetts / E88)</name>
    <dbReference type="NCBI Taxonomy" id="212717"/>
    <lineage>
        <taxon>Bacteria</taxon>
        <taxon>Bacillati</taxon>
        <taxon>Bacillota</taxon>
        <taxon>Clostridia</taxon>
        <taxon>Eubacteriales</taxon>
        <taxon>Clostridiaceae</taxon>
        <taxon>Clostridium</taxon>
    </lineage>
</organism>
<feature type="domain" description="Rhodanese" evidence="7">
    <location>
        <begin position="469"/>
        <end position="553"/>
    </location>
</feature>